<reference evidence="1 2" key="1">
    <citation type="submission" date="2018-02" db="EMBL/GenBank/DDBJ databases">
        <title>Genomic Encyclopedia of Archaeal and Bacterial Type Strains, Phase II (KMG-II): from individual species to whole genera.</title>
        <authorList>
            <person name="Goeker M."/>
        </authorList>
    </citation>
    <scope>NUCLEOTIDE SEQUENCE [LARGE SCALE GENOMIC DNA]</scope>
    <source>
        <strain evidence="1 2">YU 961-1</strain>
    </source>
</reference>
<gene>
    <name evidence="1" type="ORF">CLV40_111195</name>
</gene>
<sequence length="94" mass="10032">MIGRPVDPKAVELARSKGWRVDPVAFPYEITSTDSETFLLHAATTSCDCRWTVHFTWSSGGRTGTLTVPSDGGSFRVVSGAGARRCSLVEPACG</sequence>
<proteinExistence type="predicted"/>
<keyword evidence="2" id="KW-1185">Reference proteome</keyword>
<name>A0A2S6GM64_9PSEU</name>
<evidence type="ECO:0000313" key="1">
    <source>
        <dbReference type="EMBL" id="PPK66231.1"/>
    </source>
</evidence>
<protein>
    <submittedName>
        <fullName evidence="1">Uncharacterized protein</fullName>
    </submittedName>
</protein>
<comment type="caution">
    <text evidence="1">The sequence shown here is derived from an EMBL/GenBank/DDBJ whole genome shotgun (WGS) entry which is preliminary data.</text>
</comment>
<evidence type="ECO:0000313" key="2">
    <source>
        <dbReference type="Proteomes" id="UP000239203"/>
    </source>
</evidence>
<dbReference type="Proteomes" id="UP000239203">
    <property type="component" value="Unassembled WGS sequence"/>
</dbReference>
<organism evidence="1 2">
    <name type="scientific">Actinokineospora auranticolor</name>
    <dbReference type="NCBI Taxonomy" id="155976"/>
    <lineage>
        <taxon>Bacteria</taxon>
        <taxon>Bacillati</taxon>
        <taxon>Actinomycetota</taxon>
        <taxon>Actinomycetes</taxon>
        <taxon>Pseudonocardiales</taxon>
        <taxon>Pseudonocardiaceae</taxon>
        <taxon>Actinokineospora</taxon>
    </lineage>
</organism>
<dbReference type="AlphaFoldDB" id="A0A2S6GM64"/>
<dbReference type="EMBL" id="PTIX01000011">
    <property type="protein sequence ID" value="PPK66231.1"/>
    <property type="molecule type" value="Genomic_DNA"/>
</dbReference>
<accession>A0A2S6GM64</accession>